<evidence type="ECO:0000256" key="1">
    <source>
        <dbReference type="SAM" id="MobiDB-lite"/>
    </source>
</evidence>
<dbReference type="EMBL" id="CAKXAJ010025255">
    <property type="protein sequence ID" value="CAH2237143.1"/>
    <property type="molecule type" value="Genomic_DNA"/>
</dbReference>
<evidence type="ECO:0000313" key="3">
    <source>
        <dbReference type="Proteomes" id="UP000838756"/>
    </source>
</evidence>
<dbReference type="Proteomes" id="UP000838756">
    <property type="component" value="Unassembled WGS sequence"/>
</dbReference>
<name>A0A8S4RHF8_9NEOP</name>
<feature type="non-terminal residue" evidence="2">
    <location>
        <position position="44"/>
    </location>
</feature>
<evidence type="ECO:0000313" key="2">
    <source>
        <dbReference type="EMBL" id="CAH2237143.1"/>
    </source>
</evidence>
<comment type="caution">
    <text evidence="2">The sequence shown here is derived from an EMBL/GenBank/DDBJ whole genome shotgun (WGS) entry which is preliminary data.</text>
</comment>
<gene>
    <name evidence="2" type="primary">jg11119</name>
    <name evidence="2" type="ORF">PAEG_LOCUS14448</name>
</gene>
<dbReference type="AlphaFoldDB" id="A0A8S4RHF8"/>
<reference evidence="2" key="1">
    <citation type="submission" date="2022-03" db="EMBL/GenBank/DDBJ databases">
        <authorList>
            <person name="Lindestad O."/>
        </authorList>
    </citation>
    <scope>NUCLEOTIDE SEQUENCE</scope>
</reference>
<organism evidence="2 3">
    <name type="scientific">Pararge aegeria aegeria</name>
    <dbReference type="NCBI Taxonomy" id="348720"/>
    <lineage>
        <taxon>Eukaryota</taxon>
        <taxon>Metazoa</taxon>
        <taxon>Ecdysozoa</taxon>
        <taxon>Arthropoda</taxon>
        <taxon>Hexapoda</taxon>
        <taxon>Insecta</taxon>
        <taxon>Pterygota</taxon>
        <taxon>Neoptera</taxon>
        <taxon>Endopterygota</taxon>
        <taxon>Lepidoptera</taxon>
        <taxon>Glossata</taxon>
        <taxon>Ditrysia</taxon>
        <taxon>Papilionoidea</taxon>
        <taxon>Nymphalidae</taxon>
        <taxon>Satyrinae</taxon>
        <taxon>Satyrini</taxon>
        <taxon>Parargina</taxon>
        <taxon>Pararge</taxon>
    </lineage>
</organism>
<protein>
    <submittedName>
        <fullName evidence="2">Jg11119 protein</fullName>
    </submittedName>
</protein>
<sequence length="44" mass="4957">MKCDDLTRSRVHDHAHTTAPVAHENAACTADTSLRRELRQARLT</sequence>
<keyword evidence="3" id="KW-1185">Reference proteome</keyword>
<accession>A0A8S4RHF8</accession>
<proteinExistence type="predicted"/>
<feature type="compositionally biased region" description="Basic and acidic residues" evidence="1">
    <location>
        <begin position="1"/>
        <end position="16"/>
    </location>
</feature>
<feature type="region of interest" description="Disordered" evidence="1">
    <location>
        <begin position="1"/>
        <end position="28"/>
    </location>
</feature>